<reference evidence="2" key="1">
    <citation type="submission" date="2024-05" db="EMBL/GenBank/DDBJ databases">
        <authorList>
            <person name="Jung D.-H."/>
        </authorList>
    </citation>
    <scope>NUCLEOTIDE SEQUENCE</scope>
    <source>
        <strain evidence="2">JA-25</strain>
    </source>
</reference>
<keyword evidence="3" id="KW-1185">Reference proteome</keyword>
<dbReference type="Gene3D" id="2.40.128.490">
    <property type="entry name" value="Uncharacterised protein PF14869, DUF4488"/>
    <property type="match status" value="1"/>
</dbReference>
<comment type="caution">
    <text evidence="2">The sequence shown here is derived from an EMBL/GenBank/DDBJ whole genome shotgun (WGS) entry which is preliminary data.</text>
</comment>
<evidence type="ECO:0000256" key="1">
    <source>
        <dbReference type="SAM" id="SignalP"/>
    </source>
</evidence>
<accession>A0ABX0QKT0</accession>
<keyword evidence="1" id="KW-0732">Signal</keyword>
<name>A0ABX0QKT0_9BACT</name>
<feature type="chain" id="PRO_5046049898" evidence="1">
    <location>
        <begin position="21"/>
        <end position="238"/>
    </location>
</feature>
<dbReference type="RefSeq" id="WP_166693268.1">
    <property type="nucleotide sequence ID" value="NZ_WAEL01000007.1"/>
</dbReference>
<protein>
    <submittedName>
        <fullName evidence="2">Membrane or secreted protein</fullName>
    </submittedName>
</protein>
<dbReference type="Proteomes" id="UP000606008">
    <property type="component" value="Unassembled WGS sequence"/>
</dbReference>
<dbReference type="EMBL" id="WAEL01000007">
    <property type="protein sequence ID" value="NID12428.1"/>
    <property type="molecule type" value="Genomic_DNA"/>
</dbReference>
<evidence type="ECO:0000313" key="2">
    <source>
        <dbReference type="EMBL" id="NID12428.1"/>
    </source>
</evidence>
<dbReference type="PROSITE" id="PS51257">
    <property type="entry name" value="PROKAR_LIPOPROTEIN"/>
    <property type="match status" value="1"/>
</dbReference>
<evidence type="ECO:0000313" key="3">
    <source>
        <dbReference type="Proteomes" id="UP000606008"/>
    </source>
</evidence>
<organism evidence="2 3">
    <name type="scientific">Fibrivirga algicola</name>
    <dbReference type="NCBI Taxonomy" id="2950420"/>
    <lineage>
        <taxon>Bacteria</taxon>
        <taxon>Pseudomonadati</taxon>
        <taxon>Bacteroidota</taxon>
        <taxon>Cytophagia</taxon>
        <taxon>Cytophagales</taxon>
        <taxon>Spirosomataceae</taxon>
        <taxon>Fibrivirga</taxon>
    </lineage>
</organism>
<sequence>MKRYVPSLLLLLVSCLQGFAQTATKLEGAWTGTDNTSASVLLTIVDGYLMQTTYTPDKFIATRGGTWQRNDTGNLVLMVEFDSQDSSRVGQEEQYPVVITGGRLTITGTSGKQVLNRMTESSAQSSLTGLWRITRRVNEQGERTTMQAGPRKTIKLLTDSRFQWAAINPKTKQFMGTGGGTYRVDGNQYTETIDFFSRDNSRVGRSLTFTVNLTGTDWQHTGKSSTGGAVNEVWSREK</sequence>
<proteinExistence type="predicted"/>
<feature type="signal peptide" evidence="1">
    <location>
        <begin position="1"/>
        <end position="20"/>
    </location>
</feature>
<gene>
    <name evidence="2" type="ORF">F7231_19810</name>
</gene>